<evidence type="ECO:0000313" key="2">
    <source>
        <dbReference type="EMBL" id="HHY27350.1"/>
    </source>
</evidence>
<dbReference type="GO" id="GO:0016740">
    <property type="term" value="F:transferase activity"/>
    <property type="evidence" value="ECO:0007669"/>
    <property type="project" value="UniProtKB-KW"/>
</dbReference>
<organism evidence="2 3">
    <name type="scientific">Desulfitobacterium dehalogenans</name>
    <dbReference type="NCBI Taxonomy" id="36854"/>
    <lineage>
        <taxon>Bacteria</taxon>
        <taxon>Bacillati</taxon>
        <taxon>Bacillota</taxon>
        <taxon>Clostridia</taxon>
        <taxon>Eubacteriales</taxon>
        <taxon>Desulfitobacteriaceae</taxon>
        <taxon>Desulfitobacterium</taxon>
    </lineage>
</organism>
<reference evidence="2 3" key="1">
    <citation type="journal article" date="2020" name="Biotechnol. Biofuels">
        <title>New insights from the biogas microbiome by comprehensive genome-resolved metagenomics of nearly 1600 species originating from multiple anaerobic digesters.</title>
        <authorList>
            <person name="Campanaro S."/>
            <person name="Treu L."/>
            <person name="Rodriguez-R L.M."/>
            <person name="Kovalovszki A."/>
            <person name="Ziels R.M."/>
            <person name="Maus I."/>
            <person name="Zhu X."/>
            <person name="Kougias P.G."/>
            <person name="Basile A."/>
            <person name="Luo G."/>
            <person name="Schluter A."/>
            <person name="Konstantinidis K.T."/>
            <person name="Angelidaki I."/>
        </authorList>
    </citation>
    <scope>NUCLEOTIDE SEQUENCE [LARGE SCALE GENOMIC DNA]</scope>
    <source>
        <strain evidence="2">AS05jafATM_4</strain>
    </source>
</reference>
<dbReference type="InterPro" id="IPR002575">
    <property type="entry name" value="Aminoglycoside_PTrfase"/>
</dbReference>
<dbReference type="Gene3D" id="3.90.1200.10">
    <property type="match status" value="1"/>
</dbReference>
<gene>
    <name evidence="2" type="ORF">GX523_11535</name>
</gene>
<dbReference type="Pfam" id="PF01636">
    <property type="entry name" value="APH"/>
    <property type="match status" value="1"/>
</dbReference>
<dbReference type="InterPro" id="IPR051678">
    <property type="entry name" value="AGP_Transferase"/>
</dbReference>
<protein>
    <submittedName>
        <fullName evidence="2">Phosphotransferase</fullName>
    </submittedName>
</protein>
<evidence type="ECO:0000313" key="3">
    <source>
        <dbReference type="Proteomes" id="UP000553059"/>
    </source>
</evidence>
<proteinExistence type="predicted"/>
<evidence type="ECO:0000259" key="1">
    <source>
        <dbReference type="Pfam" id="PF01636"/>
    </source>
</evidence>
<dbReference type="EMBL" id="DUTF01000251">
    <property type="protein sequence ID" value="HHY27350.1"/>
    <property type="molecule type" value="Genomic_DNA"/>
</dbReference>
<comment type="caution">
    <text evidence="2">The sequence shown here is derived from an EMBL/GenBank/DDBJ whole genome shotgun (WGS) entry which is preliminary data.</text>
</comment>
<keyword evidence="2" id="KW-0808">Transferase</keyword>
<dbReference type="AlphaFoldDB" id="A0A7C6Z564"/>
<dbReference type="InterPro" id="IPR011009">
    <property type="entry name" value="Kinase-like_dom_sf"/>
</dbReference>
<dbReference type="SUPFAM" id="SSF56112">
    <property type="entry name" value="Protein kinase-like (PK-like)"/>
    <property type="match status" value="1"/>
</dbReference>
<name>A0A7C6Z564_9FIRM</name>
<accession>A0A7C6Z564</accession>
<dbReference type="PANTHER" id="PTHR21310">
    <property type="entry name" value="AMINOGLYCOSIDE PHOSPHOTRANSFERASE-RELATED-RELATED"/>
    <property type="match status" value="1"/>
</dbReference>
<sequence length="266" mass="29957">MEKGELLGKGMTADVYKWGQDEVLKLYKEGYREEWIKQEAAIGRKINEVGVPSPAVFDMVEIDGRKGIILQRIFGKSMQAILEKEPWRFHSFVQQLAGFQHKIHKYSNEGLPSQKEKYSQAIALSSGILGKKAKMIIDFLDTLPEGDSICHGDLYLGNIIVSNDKLVAIDWSGVYRGDPSGDVARTCLIINSPAVPPGIPDIVGTMSAFPKWMTCQLYLNEYRRASKAKLENLDAWMLPVAAARLRSRIPGEEKWLMEIIDERLKS</sequence>
<feature type="domain" description="Aminoglycoside phosphotransferase" evidence="1">
    <location>
        <begin position="6"/>
        <end position="191"/>
    </location>
</feature>
<dbReference type="Proteomes" id="UP000553059">
    <property type="component" value="Unassembled WGS sequence"/>
</dbReference>